<dbReference type="GO" id="GO:0006572">
    <property type="term" value="P:L-tyrosine catabolic process"/>
    <property type="evidence" value="ECO:0007669"/>
    <property type="project" value="TreeGrafter"/>
</dbReference>
<keyword evidence="3" id="KW-1185">Reference proteome</keyword>
<dbReference type="AlphaFoldDB" id="A0AAU9JC82"/>
<reference evidence="2" key="1">
    <citation type="submission" date="2021-09" db="EMBL/GenBank/DDBJ databases">
        <authorList>
            <consortium name="AG Swart"/>
            <person name="Singh M."/>
            <person name="Singh A."/>
            <person name="Seah K."/>
            <person name="Emmerich C."/>
        </authorList>
    </citation>
    <scope>NUCLEOTIDE SEQUENCE</scope>
    <source>
        <strain evidence="2">ATCC30299</strain>
    </source>
</reference>
<evidence type="ECO:0000313" key="3">
    <source>
        <dbReference type="Proteomes" id="UP001162131"/>
    </source>
</evidence>
<dbReference type="EMBL" id="CAJZBQ010000033">
    <property type="protein sequence ID" value="CAG9323113.1"/>
    <property type="molecule type" value="Genomic_DNA"/>
</dbReference>
<dbReference type="InterPro" id="IPR004839">
    <property type="entry name" value="Aminotransferase_I/II_large"/>
</dbReference>
<dbReference type="PANTHER" id="PTHR45744">
    <property type="entry name" value="TYROSINE AMINOTRANSFERASE"/>
    <property type="match status" value="1"/>
</dbReference>
<dbReference type="Gene3D" id="3.40.640.10">
    <property type="entry name" value="Type I PLP-dependent aspartate aminotransferase-like (Major domain)"/>
    <property type="match status" value="1"/>
</dbReference>
<dbReference type="InterPro" id="IPR015424">
    <property type="entry name" value="PyrdxlP-dep_Trfase"/>
</dbReference>
<feature type="domain" description="Aminotransferase class I/classII large" evidence="1">
    <location>
        <begin position="42"/>
        <end position="256"/>
    </location>
</feature>
<dbReference type="Proteomes" id="UP001162131">
    <property type="component" value="Unassembled WGS sequence"/>
</dbReference>
<protein>
    <recommendedName>
        <fullName evidence="1">Aminotransferase class I/classII large domain-containing protein</fullName>
    </recommendedName>
</protein>
<comment type="caution">
    <text evidence="2">The sequence shown here is derived from an EMBL/GenBank/DDBJ whole genome shotgun (WGS) entry which is preliminary data.</text>
</comment>
<evidence type="ECO:0000259" key="1">
    <source>
        <dbReference type="Pfam" id="PF00155"/>
    </source>
</evidence>
<evidence type="ECO:0000313" key="2">
    <source>
        <dbReference type="EMBL" id="CAG9323113.1"/>
    </source>
</evidence>
<name>A0AAU9JC82_9CILI</name>
<dbReference type="Pfam" id="PF00155">
    <property type="entry name" value="Aminotran_1_2"/>
    <property type="match status" value="1"/>
</dbReference>
<dbReference type="InterPro" id="IPR015421">
    <property type="entry name" value="PyrdxlP-dep_Trfase_major"/>
</dbReference>
<gene>
    <name evidence="2" type="ORF">BSTOLATCC_MIC33015</name>
</gene>
<dbReference type="PANTHER" id="PTHR45744:SF2">
    <property type="entry name" value="TYROSINE AMINOTRANSFERASE"/>
    <property type="match status" value="1"/>
</dbReference>
<dbReference type="GO" id="GO:0030170">
    <property type="term" value="F:pyridoxal phosphate binding"/>
    <property type="evidence" value="ECO:0007669"/>
    <property type="project" value="InterPro"/>
</dbReference>
<dbReference type="InterPro" id="IPR015422">
    <property type="entry name" value="PyrdxlP-dep_Trfase_small"/>
</dbReference>
<organism evidence="2 3">
    <name type="scientific">Blepharisma stoltei</name>
    <dbReference type="NCBI Taxonomy" id="1481888"/>
    <lineage>
        <taxon>Eukaryota</taxon>
        <taxon>Sar</taxon>
        <taxon>Alveolata</taxon>
        <taxon>Ciliophora</taxon>
        <taxon>Postciliodesmatophora</taxon>
        <taxon>Heterotrichea</taxon>
        <taxon>Heterotrichida</taxon>
        <taxon>Blepharismidae</taxon>
        <taxon>Blepharisma</taxon>
    </lineage>
</organism>
<accession>A0AAU9JC82</accession>
<sequence>MDNWTIEPSDNTKNSSNAIFTIFNKIAPPSQINKTAYSLVAGDPSKCSDFQVNPAFVEAVNNSLKSGTGNSYSHQLGPKEAREFLAKKYSYPNIKLSADDIVFDFGGSGAIFTLIQTMLNPGDNMLVPSPGFPLYELMCRNRGCTAKYYKLKPYENWEIDFNELDAAVDERTKLLIIINPSNPCGSVFSREQLLQILDWAKNHQLCILADEVYEGLTFEKPFIPLGSLTDEVPVFSIGTMSKLCLVPGWRCGWIKIYDKYNRCR</sequence>
<dbReference type="CDD" id="cd00609">
    <property type="entry name" value="AAT_like"/>
    <property type="match status" value="1"/>
</dbReference>
<dbReference type="PRINTS" id="PR00753">
    <property type="entry name" value="ACCSYNTHASE"/>
</dbReference>
<dbReference type="Gene3D" id="3.90.1150.10">
    <property type="entry name" value="Aspartate Aminotransferase, domain 1"/>
    <property type="match status" value="1"/>
</dbReference>
<proteinExistence type="predicted"/>
<dbReference type="SUPFAM" id="SSF53383">
    <property type="entry name" value="PLP-dependent transferases"/>
    <property type="match status" value="1"/>
</dbReference>
<dbReference type="GO" id="GO:0004838">
    <property type="term" value="F:L-tyrosine-2-oxoglutarate transaminase activity"/>
    <property type="evidence" value="ECO:0007669"/>
    <property type="project" value="TreeGrafter"/>
</dbReference>